<evidence type="ECO:0000313" key="1">
    <source>
        <dbReference type="EMBL" id="KAJ7390812.1"/>
    </source>
</evidence>
<gene>
    <name evidence="1" type="ORF">OS493_022371</name>
</gene>
<reference evidence="1" key="1">
    <citation type="submission" date="2023-01" db="EMBL/GenBank/DDBJ databases">
        <title>Genome assembly of the deep-sea coral Lophelia pertusa.</title>
        <authorList>
            <person name="Herrera S."/>
            <person name="Cordes E."/>
        </authorList>
    </citation>
    <scope>NUCLEOTIDE SEQUENCE</scope>
    <source>
        <strain evidence="1">USNM1676648</strain>
        <tissue evidence="1">Polyp</tissue>
    </source>
</reference>
<accession>A0A9W9ZZW1</accession>
<comment type="caution">
    <text evidence="1">The sequence shown here is derived from an EMBL/GenBank/DDBJ whole genome shotgun (WGS) entry which is preliminary data.</text>
</comment>
<keyword evidence="2" id="KW-1185">Reference proteome</keyword>
<name>A0A9W9ZZW1_9CNID</name>
<protein>
    <submittedName>
        <fullName evidence="1">Uncharacterized protein</fullName>
    </submittedName>
</protein>
<evidence type="ECO:0000313" key="2">
    <source>
        <dbReference type="Proteomes" id="UP001163046"/>
    </source>
</evidence>
<organism evidence="1 2">
    <name type="scientific">Desmophyllum pertusum</name>
    <dbReference type="NCBI Taxonomy" id="174260"/>
    <lineage>
        <taxon>Eukaryota</taxon>
        <taxon>Metazoa</taxon>
        <taxon>Cnidaria</taxon>
        <taxon>Anthozoa</taxon>
        <taxon>Hexacorallia</taxon>
        <taxon>Scleractinia</taxon>
        <taxon>Caryophylliina</taxon>
        <taxon>Caryophylliidae</taxon>
        <taxon>Desmophyllum</taxon>
    </lineage>
</organism>
<dbReference type="Proteomes" id="UP001163046">
    <property type="component" value="Unassembled WGS sequence"/>
</dbReference>
<dbReference type="EMBL" id="MU825411">
    <property type="protein sequence ID" value="KAJ7390812.1"/>
    <property type="molecule type" value="Genomic_DNA"/>
</dbReference>
<proteinExistence type="predicted"/>
<dbReference type="AlphaFoldDB" id="A0A9W9ZZW1"/>
<sequence length="175" mass="19665">MTVGEEPLATFKTLNRIYLGLLLIFTYSKHLEHTPTYWNYGYSLREQRGSFGLLTGLNFSGLLTTAMDREHLVSRQMQRKPLKEGWLLSSFTQDLAQYDPGKSLAADIFGWITGCWLTTAALATMEQCFWFQGTQWNNGFKENAEKAAQGKMSMVICLAYSGIKRNNGGLGGAKQ</sequence>